<dbReference type="EMBL" id="FOXI01000005">
    <property type="protein sequence ID" value="SFP61940.1"/>
    <property type="molecule type" value="Genomic_DNA"/>
</dbReference>
<protein>
    <recommendedName>
        <fullName evidence="1">DUF7382 domain-containing protein</fullName>
    </recommendedName>
</protein>
<evidence type="ECO:0000259" key="1">
    <source>
        <dbReference type="Pfam" id="PF24107"/>
    </source>
</evidence>
<gene>
    <name evidence="2" type="ORF">SAMN05216277_105138</name>
</gene>
<sequence length="160" mass="16225">MLDPSRVRGTVVDRLAPLREDQRAIEGLPVRLVVSLVVGAACLSVMLNLVNGVGGLAAAEVDVRPTPEVVEAGPQELTLRVVDAEGDPVSGATVIVDGGTASLDGVATAKTGADGTATVSVDPQLGANQAEGTLTLDVKPPAGGSYVDRRENSHVLVIQG</sequence>
<name>A0A1I5RU77_9EURY</name>
<keyword evidence="3" id="KW-1185">Reference proteome</keyword>
<dbReference type="RefSeq" id="WP_074877704.1">
    <property type="nucleotide sequence ID" value="NZ_FOXI01000005.1"/>
</dbReference>
<evidence type="ECO:0000313" key="2">
    <source>
        <dbReference type="EMBL" id="SFP61940.1"/>
    </source>
</evidence>
<dbReference type="InterPro" id="IPR013783">
    <property type="entry name" value="Ig-like_fold"/>
</dbReference>
<dbReference type="Gene3D" id="2.60.40.10">
    <property type="entry name" value="Immunoglobulins"/>
    <property type="match status" value="1"/>
</dbReference>
<organism evidence="2 3">
    <name type="scientific">Halolamina pelagica</name>
    <dbReference type="NCBI Taxonomy" id="699431"/>
    <lineage>
        <taxon>Archaea</taxon>
        <taxon>Methanobacteriati</taxon>
        <taxon>Methanobacteriota</taxon>
        <taxon>Stenosarchaea group</taxon>
        <taxon>Halobacteria</taxon>
        <taxon>Halobacteriales</taxon>
        <taxon>Haloferacaceae</taxon>
    </lineage>
</organism>
<dbReference type="Proteomes" id="UP000183769">
    <property type="component" value="Unassembled WGS sequence"/>
</dbReference>
<accession>A0A1I5RU77</accession>
<proteinExistence type="predicted"/>
<dbReference type="Pfam" id="PF24107">
    <property type="entry name" value="DUF7382"/>
    <property type="match status" value="1"/>
</dbReference>
<dbReference type="SUPFAM" id="SSF49373">
    <property type="entry name" value="Invasin/intimin cell-adhesion fragments"/>
    <property type="match status" value="1"/>
</dbReference>
<dbReference type="InterPro" id="IPR008964">
    <property type="entry name" value="Invasin/intimin_cell_adhesion"/>
</dbReference>
<dbReference type="OrthoDB" id="300879at2157"/>
<feature type="domain" description="DUF7382" evidence="1">
    <location>
        <begin position="56"/>
        <end position="120"/>
    </location>
</feature>
<evidence type="ECO:0000313" key="3">
    <source>
        <dbReference type="Proteomes" id="UP000183769"/>
    </source>
</evidence>
<reference evidence="3" key="1">
    <citation type="submission" date="2016-10" db="EMBL/GenBank/DDBJ databases">
        <authorList>
            <person name="Varghese N."/>
            <person name="Submissions S."/>
        </authorList>
    </citation>
    <scope>NUCLEOTIDE SEQUENCE [LARGE SCALE GENOMIC DNA]</scope>
    <source>
        <strain evidence="3">CGMCC 1.10329</strain>
    </source>
</reference>
<dbReference type="AlphaFoldDB" id="A0A1I5RU77"/>
<dbReference type="InterPro" id="IPR055806">
    <property type="entry name" value="DUF7382"/>
</dbReference>